<dbReference type="Proteomes" id="UP000828390">
    <property type="component" value="Unassembled WGS sequence"/>
</dbReference>
<proteinExistence type="predicted"/>
<reference evidence="1" key="2">
    <citation type="submission" date="2020-11" db="EMBL/GenBank/DDBJ databases">
        <authorList>
            <person name="McCartney M.A."/>
            <person name="Auch B."/>
            <person name="Kono T."/>
            <person name="Mallez S."/>
            <person name="Becker A."/>
            <person name="Gohl D.M."/>
            <person name="Silverstein K.A.T."/>
            <person name="Koren S."/>
            <person name="Bechman K.B."/>
            <person name="Herman A."/>
            <person name="Abrahante J.E."/>
            <person name="Garbe J."/>
        </authorList>
    </citation>
    <scope>NUCLEOTIDE SEQUENCE</scope>
    <source>
        <strain evidence="1">Duluth1</strain>
        <tissue evidence="1">Whole animal</tissue>
    </source>
</reference>
<dbReference type="Gene3D" id="3.40.1080.10">
    <property type="entry name" value="Glutaconate Coenzyme A-transferase"/>
    <property type="match status" value="1"/>
</dbReference>
<comment type="caution">
    <text evidence="1">The sequence shown here is derived from an EMBL/GenBank/DDBJ whole genome shotgun (WGS) entry which is preliminary data.</text>
</comment>
<dbReference type="SMART" id="SM00882">
    <property type="entry name" value="CoA_trans"/>
    <property type="match status" value="1"/>
</dbReference>
<evidence type="ECO:0000313" key="1">
    <source>
        <dbReference type="EMBL" id="KAH3747287.1"/>
    </source>
</evidence>
<reference evidence="1" key="1">
    <citation type="journal article" date="2019" name="bioRxiv">
        <title>The Genome of the Zebra Mussel, Dreissena polymorpha: A Resource for Invasive Species Research.</title>
        <authorList>
            <person name="McCartney M.A."/>
            <person name="Auch B."/>
            <person name="Kono T."/>
            <person name="Mallez S."/>
            <person name="Zhang Y."/>
            <person name="Obille A."/>
            <person name="Becker A."/>
            <person name="Abrahante J.E."/>
            <person name="Garbe J."/>
            <person name="Badalamenti J.P."/>
            <person name="Herman A."/>
            <person name="Mangelson H."/>
            <person name="Liachko I."/>
            <person name="Sullivan S."/>
            <person name="Sone E.D."/>
            <person name="Koren S."/>
            <person name="Silverstein K.A.T."/>
            <person name="Beckman K.B."/>
            <person name="Gohl D.M."/>
        </authorList>
    </citation>
    <scope>NUCLEOTIDE SEQUENCE</scope>
    <source>
        <strain evidence="1">Duluth1</strain>
        <tissue evidence="1">Whole animal</tissue>
    </source>
</reference>
<gene>
    <name evidence="1" type="ORF">DPMN_181711</name>
</gene>
<dbReference type="SUPFAM" id="SSF100950">
    <property type="entry name" value="NagB/RpiA/CoA transferase-like"/>
    <property type="match status" value="1"/>
</dbReference>
<organism evidence="1 2">
    <name type="scientific">Dreissena polymorpha</name>
    <name type="common">Zebra mussel</name>
    <name type="synonym">Mytilus polymorpha</name>
    <dbReference type="NCBI Taxonomy" id="45954"/>
    <lineage>
        <taxon>Eukaryota</taxon>
        <taxon>Metazoa</taxon>
        <taxon>Spiralia</taxon>
        <taxon>Lophotrochozoa</taxon>
        <taxon>Mollusca</taxon>
        <taxon>Bivalvia</taxon>
        <taxon>Autobranchia</taxon>
        <taxon>Heteroconchia</taxon>
        <taxon>Euheterodonta</taxon>
        <taxon>Imparidentia</taxon>
        <taxon>Neoheterodontei</taxon>
        <taxon>Myida</taxon>
        <taxon>Dreissenoidea</taxon>
        <taxon>Dreissenidae</taxon>
        <taxon>Dreissena</taxon>
    </lineage>
</organism>
<dbReference type="EMBL" id="JAIWYP010000010">
    <property type="protein sequence ID" value="KAH3747287.1"/>
    <property type="molecule type" value="Genomic_DNA"/>
</dbReference>
<name>A0A9D4DCV2_DREPO</name>
<dbReference type="AlphaFoldDB" id="A0A9D4DCV2"/>
<evidence type="ECO:0000313" key="2">
    <source>
        <dbReference type="Proteomes" id="UP000828390"/>
    </source>
</evidence>
<protein>
    <submittedName>
        <fullName evidence="1">Uncharacterized protein</fullName>
    </submittedName>
</protein>
<dbReference type="GO" id="GO:0008260">
    <property type="term" value="F:succinyl-CoA:3-oxo-acid CoA-transferase activity"/>
    <property type="evidence" value="ECO:0007669"/>
    <property type="project" value="TreeGrafter"/>
</dbReference>
<dbReference type="GO" id="GO:0005739">
    <property type="term" value="C:mitochondrion"/>
    <property type="evidence" value="ECO:0007669"/>
    <property type="project" value="TreeGrafter"/>
</dbReference>
<dbReference type="Pfam" id="PF01144">
    <property type="entry name" value="CoA_trans"/>
    <property type="match status" value="1"/>
</dbReference>
<dbReference type="InterPro" id="IPR004165">
    <property type="entry name" value="CoA_trans_fam_I"/>
</dbReference>
<sequence length="234" mass="25465">MSTLVKLFSLHTLRGLQNCHIAGTSYLVSCKFSTSNRLHAASHYKTALEAVQDIPSDCKLLVGGFGLCGIPENLIGALLETKPKGLTIVSNNAGVDDFGLGLLLKQKQIKRMISSYVGENAEFERQYLSGELEVELTPQLSLCDSLRGGGSQLSMCDSQRGGSQISLCDSLRGVMWFTDLIISLCDSLRGGSQLSLCDSLRGVMAEQLSLKYVVEECRSEVSVIDAFVNWLFVE</sequence>
<accession>A0A9D4DCV2</accession>
<dbReference type="PANTHER" id="PTHR13707">
    <property type="entry name" value="KETOACID-COENZYME A TRANSFERASE"/>
    <property type="match status" value="1"/>
</dbReference>
<keyword evidence="2" id="KW-1185">Reference proteome</keyword>
<dbReference type="PANTHER" id="PTHR13707:SF23">
    <property type="entry name" value="SUCCINYL-COA:3-KETOACID-COENZYME A TRANSFERASE"/>
    <property type="match status" value="1"/>
</dbReference>
<dbReference type="InterPro" id="IPR037171">
    <property type="entry name" value="NagB/RpiA_transferase-like"/>
</dbReference>